<feature type="transmembrane region" description="Helical" evidence="6">
    <location>
        <begin position="135"/>
        <end position="157"/>
    </location>
</feature>
<proteinExistence type="predicted"/>
<dbReference type="EMBL" id="DF238840">
    <property type="protein sequence ID" value="GAF25424.1"/>
    <property type="molecule type" value="Genomic_DNA"/>
</dbReference>
<reference evidence="8" key="1">
    <citation type="journal article" date="2014" name="Gene">
        <title>Genome-guided analysis of transformation efficiency and carbon dioxide assimilation by Moorella thermoacetica Y72.</title>
        <authorList>
            <person name="Tsukahara K."/>
            <person name="Kita A."/>
            <person name="Nakashimada Y."/>
            <person name="Hoshino T."/>
            <person name="Murakami K."/>
        </authorList>
    </citation>
    <scope>NUCLEOTIDE SEQUENCE [LARGE SCALE GENOMIC DNA]</scope>
    <source>
        <strain evidence="8">Y72</strain>
    </source>
</reference>
<feature type="domain" description="Cytochrome c assembly protein" evidence="7">
    <location>
        <begin position="68"/>
        <end position="274"/>
    </location>
</feature>
<feature type="transmembrane region" description="Helical" evidence="6">
    <location>
        <begin position="184"/>
        <end position="207"/>
    </location>
</feature>
<feature type="transmembrane region" description="Helical" evidence="6">
    <location>
        <begin position="96"/>
        <end position="115"/>
    </location>
</feature>
<dbReference type="GO" id="GO:0017004">
    <property type="term" value="P:cytochrome complex assembly"/>
    <property type="evidence" value="ECO:0007669"/>
    <property type="project" value="UniProtKB-KW"/>
</dbReference>
<dbReference type="AlphaFoldDB" id="A0A0S6UDH5"/>
<comment type="subcellular location">
    <subcellularLocation>
        <location evidence="1">Membrane</location>
        <topology evidence="1">Multi-pass membrane protein</topology>
    </subcellularLocation>
</comment>
<accession>A0A0S6UDH5</accession>
<evidence type="ECO:0000256" key="5">
    <source>
        <dbReference type="ARBA" id="ARBA00023136"/>
    </source>
</evidence>
<dbReference type="InterPro" id="IPR002541">
    <property type="entry name" value="Cyt_c_assembly"/>
</dbReference>
<dbReference type="InterPro" id="IPR017562">
    <property type="entry name" value="Cyt_c_biogenesis_CcsA"/>
</dbReference>
<evidence type="ECO:0000256" key="4">
    <source>
        <dbReference type="ARBA" id="ARBA00022989"/>
    </source>
</evidence>
<evidence type="ECO:0000313" key="8">
    <source>
        <dbReference type="EMBL" id="GAF25424.1"/>
    </source>
</evidence>
<evidence type="ECO:0000256" key="1">
    <source>
        <dbReference type="ARBA" id="ARBA00004141"/>
    </source>
</evidence>
<dbReference type="NCBIfam" id="TIGR03144">
    <property type="entry name" value="cytochr_II_ccsB"/>
    <property type="match status" value="1"/>
</dbReference>
<dbReference type="Pfam" id="PF01578">
    <property type="entry name" value="Cytochrom_C_asm"/>
    <property type="match status" value="1"/>
</dbReference>
<dbReference type="InterPro" id="IPR045062">
    <property type="entry name" value="Cyt_c_biogenesis_CcsA/CcmC"/>
</dbReference>
<evidence type="ECO:0000256" key="3">
    <source>
        <dbReference type="ARBA" id="ARBA00022748"/>
    </source>
</evidence>
<feature type="transmembrane region" description="Helical" evidence="6">
    <location>
        <begin position="6"/>
        <end position="27"/>
    </location>
</feature>
<dbReference type="PANTHER" id="PTHR30071:SF1">
    <property type="entry name" value="CYTOCHROME B_B6 PROTEIN-RELATED"/>
    <property type="match status" value="1"/>
</dbReference>
<dbReference type="GO" id="GO:0020037">
    <property type="term" value="F:heme binding"/>
    <property type="evidence" value="ECO:0007669"/>
    <property type="project" value="InterPro"/>
</dbReference>
<dbReference type="PANTHER" id="PTHR30071">
    <property type="entry name" value="HEME EXPORTER PROTEIN C"/>
    <property type="match status" value="1"/>
</dbReference>
<dbReference type="GO" id="GO:0005886">
    <property type="term" value="C:plasma membrane"/>
    <property type="evidence" value="ECO:0007669"/>
    <property type="project" value="TreeGrafter"/>
</dbReference>
<evidence type="ECO:0000259" key="7">
    <source>
        <dbReference type="Pfam" id="PF01578"/>
    </source>
</evidence>
<evidence type="ECO:0000256" key="2">
    <source>
        <dbReference type="ARBA" id="ARBA00022692"/>
    </source>
</evidence>
<feature type="transmembrane region" description="Helical" evidence="6">
    <location>
        <begin position="248"/>
        <end position="270"/>
    </location>
</feature>
<dbReference type="Proteomes" id="UP000063718">
    <property type="component" value="Unassembled WGS sequence"/>
</dbReference>
<protein>
    <submittedName>
        <fullName evidence="8">ABC-type transport system</fullName>
    </submittedName>
</protein>
<keyword evidence="2 6" id="KW-0812">Transmembrane</keyword>
<sequence>MMVSTWENLFFIPAVILYLLGTVLYFIALTRRRETTGRLAFLVTAAAFALHTMALVARTIAAGRLPSSNIYEFTSLFAWGVALAFLVVERLYAIKALGAFVLPLIFALLGYAAVLPREIRPLVPALQSYWLQIHVLTAILAYGGFGISFGLAIMYLIKERKETAGNFSSRLYQLLPDLKILDELIYGAIAFAFPFMTLVLITGAVWAERAWGSYWSWDPKETWALITWLIYAVYLHARLTYGWKGHRAAWMAVIGFLAVLFTYFGVNLFLSGLHSYV</sequence>
<feature type="transmembrane region" description="Helical" evidence="6">
    <location>
        <begin position="39"/>
        <end position="58"/>
    </location>
</feature>
<keyword evidence="5 6" id="KW-0472">Membrane</keyword>
<feature type="transmembrane region" description="Helical" evidence="6">
    <location>
        <begin position="222"/>
        <end position="241"/>
    </location>
</feature>
<feature type="transmembrane region" description="Helical" evidence="6">
    <location>
        <begin position="70"/>
        <end position="89"/>
    </location>
</feature>
<keyword evidence="4 6" id="KW-1133">Transmembrane helix</keyword>
<name>A0A0S6UDH5_NEOTH</name>
<keyword evidence="3" id="KW-0201">Cytochrome c-type biogenesis</keyword>
<gene>
    <name evidence="8" type="ORF">MTY_0757</name>
</gene>
<organism evidence="8">
    <name type="scientific">Moorella thermoacetica Y72</name>
    <dbReference type="NCBI Taxonomy" id="1325331"/>
    <lineage>
        <taxon>Bacteria</taxon>
        <taxon>Bacillati</taxon>
        <taxon>Bacillota</taxon>
        <taxon>Clostridia</taxon>
        <taxon>Neomoorellales</taxon>
        <taxon>Neomoorellaceae</taxon>
        <taxon>Neomoorella</taxon>
    </lineage>
</organism>
<evidence type="ECO:0000256" key="6">
    <source>
        <dbReference type="SAM" id="Phobius"/>
    </source>
</evidence>